<evidence type="ECO:0000256" key="2">
    <source>
        <dbReference type="ARBA" id="ARBA00023082"/>
    </source>
</evidence>
<dbReference type="Gene3D" id="1.10.10.10">
    <property type="entry name" value="Winged helix-like DNA-binding domain superfamily/Winged helix DNA-binding domain"/>
    <property type="match status" value="1"/>
</dbReference>
<dbReference type="InterPro" id="IPR036388">
    <property type="entry name" value="WH-like_DNA-bd_sf"/>
</dbReference>
<dbReference type="InterPro" id="IPR013325">
    <property type="entry name" value="RNA_pol_sigma_r2"/>
</dbReference>
<reference evidence="7" key="1">
    <citation type="journal article" date="2019" name="Int. J. Syst. Evol. Microbiol.">
        <title>The Global Catalogue of Microorganisms (GCM) 10K type strain sequencing project: providing services to taxonomists for standard genome sequencing and annotation.</title>
        <authorList>
            <consortium name="The Broad Institute Genomics Platform"/>
            <consortium name="The Broad Institute Genome Sequencing Center for Infectious Disease"/>
            <person name="Wu L."/>
            <person name="Ma J."/>
        </authorList>
    </citation>
    <scope>NUCLEOTIDE SEQUENCE [LARGE SCALE GENOMIC DNA]</scope>
    <source>
        <strain evidence="7">JCM 17388</strain>
    </source>
</reference>
<keyword evidence="1" id="KW-0805">Transcription regulation</keyword>
<dbReference type="InterPro" id="IPR039425">
    <property type="entry name" value="RNA_pol_sigma-70-like"/>
</dbReference>
<protein>
    <submittedName>
        <fullName evidence="6">Sigma-70 family RNA polymerase sigma factor</fullName>
    </submittedName>
</protein>
<dbReference type="Pfam" id="PF04542">
    <property type="entry name" value="Sigma70_r2"/>
    <property type="match status" value="1"/>
</dbReference>
<organism evidence="6 7">
    <name type="scientific">Streptosporangium oxazolinicum</name>
    <dbReference type="NCBI Taxonomy" id="909287"/>
    <lineage>
        <taxon>Bacteria</taxon>
        <taxon>Bacillati</taxon>
        <taxon>Actinomycetota</taxon>
        <taxon>Actinomycetes</taxon>
        <taxon>Streptosporangiales</taxon>
        <taxon>Streptosporangiaceae</taxon>
        <taxon>Streptosporangium</taxon>
    </lineage>
</organism>
<accession>A0ABP8AV05</accession>
<dbReference type="EMBL" id="BAABAQ010000004">
    <property type="protein sequence ID" value="GAA4190792.1"/>
    <property type="molecule type" value="Genomic_DNA"/>
</dbReference>
<dbReference type="PANTHER" id="PTHR43133:SF8">
    <property type="entry name" value="RNA POLYMERASE SIGMA FACTOR HI_1459-RELATED"/>
    <property type="match status" value="1"/>
</dbReference>
<comment type="caution">
    <text evidence="6">The sequence shown here is derived from an EMBL/GenBank/DDBJ whole genome shotgun (WGS) entry which is preliminary data.</text>
</comment>
<feature type="domain" description="RNA polymerase sigma-70 region 2" evidence="5">
    <location>
        <begin position="30"/>
        <end position="95"/>
    </location>
</feature>
<evidence type="ECO:0000256" key="4">
    <source>
        <dbReference type="ARBA" id="ARBA00023163"/>
    </source>
</evidence>
<proteinExistence type="predicted"/>
<dbReference type="InterPro" id="IPR007627">
    <property type="entry name" value="RNA_pol_sigma70_r2"/>
</dbReference>
<evidence type="ECO:0000256" key="1">
    <source>
        <dbReference type="ARBA" id="ARBA00023015"/>
    </source>
</evidence>
<gene>
    <name evidence="6" type="ORF">GCM10022252_29620</name>
</gene>
<keyword evidence="3" id="KW-0238">DNA-binding</keyword>
<evidence type="ECO:0000313" key="6">
    <source>
        <dbReference type="EMBL" id="GAA4190792.1"/>
    </source>
</evidence>
<dbReference type="Gene3D" id="1.10.1740.10">
    <property type="match status" value="1"/>
</dbReference>
<keyword evidence="7" id="KW-1185">Reference proteome</keyword>
<keyword evidence="2" id="KW-0731">Sigma factor</keyword>
<dbReference type="Proteomes" id="UP001501251">
    <property type="component" value="Unassembled WGS sequence"/>
</dbReference>
<evidence type="ECO:0000259" key="5">
    <source>
        <dbReference type="Pfam" id="PF04542"/>
    </source>
</evidence>
<keyword evidence="4" id="KW-0804">Transcription</keyword>
<evidence type="ECO:0000313" key="7">
    <source>
        <dbReference type="Proteomes" id="UP001501251"/>
    </source>
</evidence>
<dbReference type="SUPFAM" id="SSF88946">
    <property type="entry name" value="Sigma2 domain of RNA polymerase sigma factors"/>
    <property type="match status" value="1"/>
</dbReference>
<name>A0ABP8AV05_9ACTN</name>
<evidence type="ECO:0000256" key="3">
    <source>
        <dbReference type="ARBA" id="ARBA00023125"/>
    </source>
</evidence>
<dbReference type="PANTHER" id="PTHR43133">
    <property type="entry name" value="RNA POLYMERASE ECF-TYPE SIGMA FACTO"/>
    <property type="match status" value="1"/>
</dbReference>
<sequence length="202" mass="22064">MFSVALEVPVSDQRTIDAVPVDDQAAWDALVTRFTGLLWSAVRAYDLSPADAADAVQGTWLRLLESLHTIRDLDRIGPWLFTTAKREASLLSRRHRGERLVADPAEHTGAEHARLAPAGAGHAHADPALTVLSADEARRLWQAVDEMQEPCRSLFRLMATAPDAGVHQLAGRLGMPSGSYGPTRGRCLNRLRTMLTAREATP</sequence>